<gene>
    <name evidence="1" type="ORF">CDEST_05676</name>
</gene>
<name>A0AAX4IBF7_9PEZI</name>
<dbReference type="AlphaFoldDB" id="A0AAX4IBF7"/>
<accession>A0AAX4IBF7</accession>
<sequence length="54" mass="5906">MYWLRAAVLHDYWALGMRGPQFGGTVQPTVTPVVVTSILVSTYWGLATPLPSPC</sequence>
<reference evidence="2" key="1">
    <citation type="journal article" date="2023" name="bioRxiv">
        <title>Complete genome of the Medicago anthracnose fungus, Colletotrichum destructivum, reveals a mini-chromosome-like region within a core chromosome.</title>
        <authorList>
            <person name="Lapalu N."/>
            <person name="Simon A."/>
            <person name="Lu A."/>
            <person name="Plaumann P.-L."/>
            <person name="Amselem J."/>
            <person name="Pigne S."/>
            <person name="Auger A."/>
            <person name="Koch C."/>
            <person name="Dallery J.-F."/>
            <person name="O'Connell R.J."/>
        </authorList>
    </citation>
    <scope>NUCLEOTIDE SEQUENCE [LARGE SCALE GENOMIC DNA]</scope>
    <source>
        <strain evidence="2">CBS 520.97</strain>
    </source>
</reference>
<evidence type="ECO:0000313" key="2">
    <source>
        <dbReference type="Proteomes" id="UP001322277"/>
    </source>
</evidence>
<evidence type="ECO:0000313" key="1">
    <source>
        <dbReference type="EMBL" id="WQF80662.1"/>
    </source>
</evidence>
<dbReference type="KEGG" id="cdet:87942179"/>
<keyword evidence="2" id="KW-1185">Reference proteome</keyword>
<dbReference type="GeneID" id="87942179"/>
<dbReference type="Proteomes" id="UP001322277">
    <property type="component" value="Chromosome 3"/>
</dbReference>
<dbReference type="EMBL" id="CP137307">
    <property type="protein sequence ID" value="WQF80662.1"/>
    <property type="molecule type" value="Genomic_DNA"/>
</dbReference>
<protein>
    <submittedName>
        <fullName evidence="1">Uncharacterized protein</fullName>
    </submittedName>
</protein>
<dbReference type="RefSeq" id="XP_062777886.1">
    <property type="nucleotide sequence ID" value="XM_062921835.1"/>
</dbReference>
<organism evidence="1 2">
    <name type="scientific">Colletotrichum destructivum</name>
    <dbReference type="NCBI Taxonomy" id="34406"/>
    <lineage>
        <taxon>Eukaryota</taxon>
        <taxon>Fungi</taxon>
        <taxon>Dikarya</taxon>
        <taxon>Ascomycota</taxon>
        <taxon>Pezizomycotina</taxon>
        <taxon>Sordariomycetes</taxon>
        <taxon>Hypocreomycetidae</taxon>
        <taxon>Glomerellales</taxon>
        <taxon>Glomerellaceae</taxon>
        <taxon>Colletotrichum</taxon>
        <taxon>Colletotrichum destructivum species complex</taxon>
    </lineage>
</organism>
<proteinExistence type="predicted"/>